<accession>A0ACB8Z6N9</accession>
<keyword evidence="2" id="KW-1185">Reference proteome</keyword>
<organism evidence="1 2">
    <name type="scientific">Arctium lappa</name>
    <name type="common">Greater burdock</name>
    <name type="synonym">Lappa major</name>
    <dbReference type="NCBI Taxonomy" id="4217"/>
    <lineage>
        <taxon>Eukaryota</taxon>
        <taxon>Viridiplantae</taxon>
        <taxon>Streptophyta</taxon>
        <taxon>Embryophyta</taxon>
        <taxon>Tracheophyta</taxon>
        <taxon>Spermatophyta</taxon>
        <taxon>Magnoliopsida</taxon>
        <taxon>eudicotyledons</taxon>
        <taxon>Gunneridae</taxon>
        <taxon>Pentapetalae</taxon>
        <taxon>asterids</taxon>
        <taxon>campanulids</taxon>
        <taxon>Asterales</taxon>
        <taxon>Asteraceae</taxon>
        <taxon>Carduoideae</taxon>
        <taxon>Cardueae</taxon>
        <taxon>Arctiinae</taxon>
        <taxon>Arctium</taxon>
    </lineage>
</organism>
<dbReference type="EMBL" id="CM042057">
    <property type="protein sequence ID" value="KAI3693218.1"/>
    <property type="molecule type" value="Genomic_DNA"/>
</dbReference>
<reference evidence="2" key="1">
    <citation type="journal article" date="2022" name="Mol. Ecol. Resour.">
        <title>The genomes of chicory, endive, great burdock and yacon provide insights into Asteraceae palaeo-polyploidization history and plant inulin production.</title>
        <authorList>
            <person name="Fan W."/>
            <person name="Wang S."/>
            <person name="Wang H."/>
            <person name="Wang A."/>
            <person name="Jiang F."/>
            <person name="Liu H."/>
            <person name="Zhao H."/>
            <person name="Xu D."/>
            <person name="Zhang Y."/>
        </authorList>
    </citation>
    <scope>NUCLEOTIDE SEQUENCE [LARGE SCALE GENOMIC DNA]</scope>
    <source>
        <strain evidence="2">cv. Niubang</strain>
    </source>
</reference>
<sequence length="82" mass="9192">MCLGLQGHSAPKAFEDLPNQQTVDYPSFILVIVGDGGTEFWNRWEIGAFGRLMTFRPTMYTCLTDRNGSSRIRDLGSSMLNC</sequence>
<name>A0ACB8Z6N9_ARCLA</name>
<proteinExistence type="predicted"/>
<gene>
    <name evidence="1" type="ORF">L6452_33049</name>
</gene>
<comment type="caution">
    <text evidence="1">The sequence shown here is derived from an EMBL/GenBank/DDBJ whole genome shotgun (WGS) entry which is preliminary data.</text>
</comment>
<evidence type="ECO:0000313" key="2">
    <source>
        <dbReference type="Proteomes" id="UP001055879"/>
    </source>
</evidence>
<reference evidence="1 2" key="2">
    <citation type="journal article" date="2022" name="Mol. Ecol. Resour.">
        <title>The genomes of chicory, endive, great burdock and yacon provide insights into Asteraceae paleo-polyploidization history and plant inulin production.</title>
        <authorList>
            <person name="Fan W."/>
            <person name="Wang S."/>
            <person name="Wang H."/>
            <person name="Wang A."/>
            <person name="Jiang F."/>
            <person name="Liu H."/>
            <person name="Zhao H."/>
            <person name="Xu D."/>
            <person name="Zhang Y."/>
        </authorList>
    </citation>
    <scope>NUCLEOTIDE SEQUENCE [LARGE SCALE GENOMIC DNA]</scope>
    <source>
        <strain evidence="2">cv. Niubang</strain>
    </source>
</reference>
<evidence type="ECO:0000313" key="1">
    <source>
        <dbReference type="EMBL" id="KAI3693218.1"/>
    </source>
</evidence>
<dbReference type="Proteomes" id="UP001055879">
    <property type="component" value="Linkage Group LG11"/>
</dbReference>
<protein>
    <submittedName>
        <fullName evidence="1">Uncharacterized protein</fullName>
    </submittedName>
</protein>